<reference evidence="1 2" key="1">
    <citation type="submission" date="2015-04" db="EMBL/GenBank/DDBJ databases">
        <authorList>
            <person name="Schouten J.T."/>
            <person name="Crockett J.T."/>
            <person name="Hodson T.S."/>
            <person name="Hyde J.R."/>
            <person name="Smith T.A."/>
            <person name="Merrill B.D."/>
            <person name="Crook M.B."/>
            <person name="Griffitts J.S."/>
            <person name="Burnett S.H."/>
            <person name="Grose J.H."/>
            <person name="Breakwell D.P."/>
        </authorList>
    </citation>
    <scope>NUCLEOTIDE SEQUENCE [LARGE SCALE GENOMIC DNA]</scope>
</reference>
<protein>
    <submittedName>
        <fullName evidence="1">Uncharacterized protein</fullName>
    </submittedName>
</protein>
<gene>
    <name evidence="1" type="ORF">PHIM7_132</name>
</gene>
<evidence type="ECO:0000313" key="1">
    <source>
        <dbReference type="EMBL" id="AKF12678.1"/>
    </source>
</evidence>
<dbReference type="Proteomes" id="UP000221947">
    <property type="component" value="Segment"/>
</dbReference>
<name>A0A0F6SIL8_9CAUD</name>
<organism evidence="1 2">
    <name type="scientific">Sinorhizobium phage phiM7</name>
    <dbReference type="NCBI Taxonomy" id="1647403"/>
    <lineage>
        <taxon>Viruses</taxon>
        <taxon>Duplodnaviria</taxon>
        <taxon>Heunggongvirae</taxon>
        <taxon>Uroviricota</taxon>
        <taxon>Caudoviricetes</taxon>
        <taxon>Emdodecavirus</taxon>
        <taxon>Emdodecavirus M7</taxon>
    </lineage>
</organism>
<sequence length="64" mass="7571">MTEAYCQPMYNGEHTPRKFLVYFDDPDMGIVVFDDEETAREFWEQASITWNCYLFGALPLNPKE</sequence>
<evidence type="ECO:0000313" key="2">
    <source>
        <dbReference type="Proteomes" id="UP000221947"/>
    </source>
</evidence>
<accession>A0A0F6SIL8</accession>
<keyword evidence="2" id="KW-1185">Reference proteome</keyword>
<proteinExistence type="predicted"/>
<dbReference type="EMBL" id="KR052480">
    <property type="protein sequence ID" value="AKF12678.1"/>
    <property type="molecule type" value="Genomic_DNA"/>
</dbReference>